<dbReference type="EMBL" id="JAMTCO010000022">
    <property type="protein sequence ID" value="MCP2274230.1"/>
    <property type="molecule type" value="Genomic_DNA"/>
</dbReference>
<evidence type="ECO:0008006" key="4">
    <source>
        <dbReference type="Google" id="ProtNLM"/>
    </source>
</evidence>
<reference evidence="2 3" key="1">
    <citation type="submission" date="2022-06" db="EMBL/GenBank/DDBJ databases">
        <title>Genomic Encyclopedia of Archaeal and Bacterial Type Strains, Phase II (KMG-II): from individual species to whole genera.</title>
        <authorList>
            <person name="Goeker M."/>
        </authorList>
    </citation>
    <scope>NUCLEOTIDE SEQUENCE [LARGE SCALE GENOMIC DNA]</scope>
    <source>
        <strain evidence="2 3">DSM 44255</strain>
    </source>
</reference>
<sequence>MRSVSLRRTTPAVLALVSLAVVGLAQPAAAAPPNYRADAHASAAVVDTVVTAPVTFGRADVNFTTSLPANDAATLPGGISAPVLGTTGAVATTAAAQDIGNTRIATATAGVSGVSLLAGQISADYIGSAAGASITLGAPVVVTGGTTTVQNLKIGSQTFNGALPPNTSVSIAGVAVVHLNEQVPVAGGDGIRVTPVRIEVLGILGAPVAEVGIATSQATVTP</sequence>
<dbReference type="NCBIfam" id="NF040603">
    <property type="entry name" value="choice_anch_P"/>
    <property type="match status" value="1"/>
</dbReference>
<dbReference type="Proteomes" id="UP001205185">
    <property type="component" value="Unassembled WGS sequence"/>
</dbReference>
<gene>
    <name evidence="2" type="ORF">LV75_006764</name>
</gene>
<name>A0ABT1INI5_9PSEU</name>
<comment type="caution">
    <text evidence="2">The sequence shown here is derived from an EMBL/GenBank/DDBJ whole genome shotgun (WGS) entry which is preliminary data.</text>
</comment>
<accession>A0ABT1INI5</accession>
<feature type="chain" id="PRO_5046349380" description="Sortase" evidence="1">
    <location>
        <begin position="31"/>
        <end position="222"/>
    </location>
</feature>
<evidence type="ECO:0000313" key="3">
    <source>
        <dbReference type="Proteomes" id="UP001205185"/>
    </source>
</evidence>
<dbReference type="RefSeq" id="WP_253891565.1">
    <property type="nucleotide sequence ID" value="NZ_BAAAVB010000006.1"/>
</dbReference>
<evidence type="ECO:0000256" key="1">
    <source>
        <dbReference type="SAM" id="SignalP"/>
    </source>
</evidence>
<organism evidence="2 3">
    <name type="scientific">Actinokineospora diospyrosa</name>
    <dbReference type="NCBI Taxonomy" id="103728"/>
    <lineage>
        <taxon>Bacteria</taxon>
        <taxon>Bacillati</taxon>
        <taxon>Actinomycetota</taxon>
        <taxon>Actinomycetes</taxon>
        <taxon>Pseudonocardiales</taxon>
        <taxon>Pseudonocardiaceae</taxon>
        <taxon>Actinokineospora</taxon>
    </lineage>
</organism>
<keyword evidence="3" id="KW-1185">Reference proteome</keyword>
<feature type="signal peptide" evidence="1">
    <location>
        <begin position="1"/>
        <end position="30"/>
    </location>
</feature>
<protein>
    <recommendedName>
        <fullName evidence="4">Sortase</fullName>
    </recommendedName>
</protein>
<proteinExistence type="predicted"/>
<keyword evidence="1" id="KW-0732">Signal</keyword>
<evidence type="ECO:0000313" key="2">
    <source>
        <dbReference type="EMBL" id="MCP2274230.1"/>
    </source>
</evidence>